<dbReference type="Proteomes" id="UP000018444">
    <property type="component" value="Unassembled WGS sequence"/>
</dbReference>
<evidence type="ECO:0000313" key="2">
    <source>
        <dbReference type="EMBL" id="ENV73551.1"/>
    </source>
</evidence>
<dbReference type="EMBL" id="APPZ01000005">
    <property type="protein sequence ID" value="ENV73551.1"/>
    <property type="molecule type" value="Genomic_DNA"/>
</dbReference>
<dbReference type="AlphaFoldDB" id="N9BK90"/>
<accession>N9BK90</accession>
<organism evidence="2 3">
    <name type="scientific">Acinetobacter johnsonii ANC 3681</name>
    <dbReference type="NCBI Taxonomy" id="1217662"/>
    <lineage>
        <taxon>Bacteria</taxon>
        <taxon>Pseudomonadati</taxon>
        <taxon>Pseudomonadota</taxon>
        <taxon>Gammaproteobacteria</taxon>
        <taxon>Moraxellales</taxon>
        <taxon>Moraxellaceae</taxon>
        <taxon>Acinetobacter</taxon>
    </lineage>
</organism>
<protein>
    <submittedName>
        <fullName evidence="2">Uncharacterized protein</fullName>
    </submittedName>
</protein>
<dbReference type="PATRIC" id="fig|1217662.4.peg.1035"/>
<feature type="region of interest" description="Disordered" evidence="1">
    <location>
        <begin position="1"/>
        <end position="27"/>
    </location>
</feature>
<dbReference type="RefSeq" id="WP_004979903.1">
    <property type="nucleotide sequence ID" value="NZ_KB849705.1"/>
</dbReference>
<gene>
    <name evidence="2" type="ORF">F946_01063</name>
</gene>
<dbReference type="HOGENOM" id="CLU_1764027_0_0_6"/>
<sequence>MATTPRKTQTPGAKKETTTTAQTSTDEVMDAVLGKADAVKEAPEKPQTAEDVLAEILSGEDLGETQEGQDPTVEAPEGFISLEQFDAVAAQLAIKEEELKGVTAELVAARKQVVKLTGGQTQQPTTQAVTPVRKKPVLTAKGWSVED</sequence>
<dbReference type="GeneID" id="56338271"/>
<proteinExistence type="predicted"/>
<reference evidence="2 3" key="1">
    <citation type="submission" date="2013-02" db="EMBL/GenBank/DDBJ databases">
        <title>The Genome Sequence of Acinetobacter johnsonii ANC 3681.</title>
        <authorList>
            <consortium name="The Broad Institute Genome Sequencing Platform"/>
            <consortium name="The Broad Institute Genome Sequencing Center for Infectious Disease"/>
            <person name="Cerqueira G."/>
            <person name="Feldgarden M."/>
            <person name="Courvalin P."/>
            <person name="Perichon B."/>
            <person name="Grillot-Courvalin C."/>
            <person name="Clermont D."/>
            <person name="Rocha E."/>
            <person name="Yoon E.-J."/>
            <person name="Nemec A."/>
            <person name="Walker B."/>
            <person name="Young S.K."/>
            <person name="Zeng Q."/>
            <person name="Gargeya S."/>
            <person name="Fitzgerald M."/>
            <person name="Haas B."/>
            <person name="Abouelleil A."/>
            <person name="Alvarado L."/>
            <person name="Arachchi H.M."/>
            <person name="Berlin A.M."/>
            <person name="Chapman S.B."/>
            <person name="Dewar J."/>
            <person name="Goldberg J."/>
            <person name="Griggs A."/>
            <person name="Gujja S."/>
            <person name="Hansen M."/>
            <person name="Howarth C."/>
            <person name="Imamovic A."/>
            <person name="Larimer J."/>
            <person name="McCowan C."/>
            <person name="Murphy C."/>
            <person name="Neiman D."/>
            <person name="Pearson M."/>
            <person name="Priest M."/>
            <person name="Roberts A."/>
            <person name="Saif S."/>
            <person name="Shea T."/>
            <person name="Sisk P."/>
            <person name="Sykes S."/>
            <person name="Wortman J."/>
            <person name="Nusbaum C."/>
            <person name="Birren B."/>
        </authorList>
    </citation>
    <scope>NUCLEOTIDE SEQUENCE [LARGE SCALE GENOMIC DNA]</scope>
    <source>
        <strain evidence="2 3">ANC 3681</strain>
    </source>
</reference>
<name>N9BK90_ACIJO</name>
<feature type="compositionally biased region" description="Polar residues" evidence="1">
    <location>
        <begin position="1"/>
        <end position="11"/>
    </location>
</feature>
<evidence type="ECO:0000313" key="3">
    <source>
        <dbReference type="Proteomes" id="UP000018444"/>
    </source>
</evidence>
<evidence type="ECO:0000256" key="1">
    <source>
        <dbReference type="SAM" id="MobiDB-lite"/>
    </source>
</evidence>
<comment type="caution">
    <text evidence="2">The sequence shown here is derived from an EMBL/GenBank/DDBJ whole genome shotgun (WGS) entry which is preliminary data.</text>
</comment>